<accession>A0A4P6YV15</accession>
<evidence type="ECO:0000256" key="7">
    <source>
        <dbReference type="PIRSR" id="PIRSR618044-1"/>
    </source>
</evidence>
<evidence type="ECO:0000259" key="11">
    <source>
        <dbReference type="Pfam" id="PF00768"/>
    </source>
</evidence>
<protein>
    <submittedName>
        <fullName evidence="13">D-alanyl-D-alanine carboxypeptidase</fullName>
    </submittedName>
</protein>
<keyword evidence="5" id="KW-0573">Peptidoglycan synthesis</keyword>
<dbReference type="KEGG" id="wei:EQG49_09260"/>
<evidence type="ECO:0000256" key="8">
    <source>
        <dbReference type="PIRSR" id="PIRSR618044-2"/>
    </source>
</evidence>
<dbReference type="Pfam" id="PF19087">
    <property type="entry name" value="DUF5776"/>
    <property type="match status" value="1"/>
</dbReference>
<dbReference type="AlphaFoldDB" id="A0A4P6YV15"/>
<dbReference type="GO" id="GO:0009002">
    <property type="term" value="F:serine-type D-Ala-D-Ala carboxypeptidase activity"/>
    <property type="evidence" value="ECO:0007669"/>
    <property type="project" value="InterPro"/>
</dbReference>
<gene>
    <name evidence="13" type="ORF">EQG49_09260</name>
</gene>
<sequence>MIKKFLQGVMALLIAVGCLVFVSNVTATDAPTLKQPVVDVQIDAQKYYTDVVAADMVARKNLPIYTTINGDKQTKQQITANQFFKIKEFDVNIAGVPYYEVDGGYIKAAKSDLVIPQAMDEKNYFITQPGKVFTATKIKTFTGEDLKTVQREIKKNKKLRVDQLVWSATGEPLFKTNAGWIPAKKNLVKDVPEYRVPATAASSYDMTTGKFMYSKNLHKRLPNASTTKLMTLYLTEKHMRATGADWNTKITIDRSVARLSHAFYGEIPMKTGEVFTLKQLYECALIKSSNEAATALGIWVAGDNQKFIAMMNEQAQAWGMKDTHYYTSSGLDVDDVAKFKIIGEPGTSKTAHTYSSVHDLTILAEHYIQEYPDVLTTASIPKAKIKGITIRSTNWLIKGRPLYDKKAPVDGLKTGTTPKAGEVLVATGQKQGYHRIITVVMHANQDRYIVTKNMMLNAYARFAMK</sequence>
<dbReference type="PANTHER" id="PTHR21581:SF11">
    <property type="entry name" value="D-ALANYL-D-ALANINE CARBOXYPEPTIDASE DACA"/>
    <property type="match status" value="1"/>
</dbReference>
<dbReference type="EMBL" id="CP037940">
    <property type="protein sequence ID" value="QBO36644.1"/>
    <property type="molecule type" value="Genomic_DNA"/>
</dbReference>
<dbReference type="Proteomes" id="UP000292886">
    <property type="component" value="Chromosome"/>
</dbReference>
<feature type="active site" description="Proton acceptor" evidence="7">
    <location>
        <position position="228"/>
    </location>
</feature>
<dbReference type="RefSeq" id="WP_133363721.1">
    <property type="nucleotide sequence ID" value="NZ_CP037940.1"/>
</dbReference>
<dbReference type="InterPro" id="IPR012338">
    <property type="entry name" value="Beta-lactam/transpept-like"/>
</dbReference>
<dbReference type="PRINTS" id="PR00725">
    <property type="entry name" value="DADACBPTASE1"/>
</dbReference>
<evidence type="ECO:0000256" key="4">
    <source>
        <dbReference type="ARBA" id="ARBA00022960"/>
    </source>
</evidence>
<dbReference type="Gene3D" id="3.40.710.10">
    <property type="entry name" value="DD-peptidase/beta-lactamase superfamily"/>
    <property type="match status" value="1"/>
</dbReference>
<dbReference type="SUPFAM" id="SSF56601">
    <property type="entry name" value="beta-lactamase/transpeptidase-like"/>
    <property type="match status" value="1"/>
</dbReference>
<dbReference type="Pfam" id="PF00768">
    <property type="entry name" value="Peptidase_S11"/>
    <property type="match status" value="1"/>
</dbReference>
<dbReference type="InterPro" id="IPR044081">
    <property type="entry name" value="DUF5776"/>
</dbReference>
<feature type="domain" description="DUF5776" evidence="12">
    <location>
        <begin position="124"/>
        <end position="188"/>
    </location>
</feature>
<comment type="similarity">
    <text evidence="1 9">Belongs to the peptidase S11 family.</text>
</comment>
<keyword evidence="14" id="KW-1185">Reference proteome</keyword>
<evidence type="ECO:0000256" key="5">
    <source>
        <dbReference type="ARBA" id="ARBA00022984"/>
    </source>
</evidence>
<evidence type="ECO:0000313" key="13">
    <source>
        <dbReference type="EMBL" id="QBO36644.1"/>
    </source>
</evidence>
<keyword evidence="13" id="KW-0121">Carboxypeptidase</keyword>
<keyword evidence="2 10" id="KW-0732">Signal</keyword>
<organism evidence="13 14">
    <name type="scientific">Periweissella cryptocerci</name>
    <dbReference type="NCBI Taxonomy" id="2506420"/>
    <lineage>
        <taxon>Bacteria</taxon>
        <taxon>Bacillati</taxon>
        <taxon>Bacillota</taxon>
        <taxon>Bacilli</taxon>
        <taxon>Lactobacillales</taxon>
        <taxon>Lactobacillaceae</taxon>
        <taxon>Periweissella</taxon>
    </lineage>
</organism>
<evidence type="ECO:0000256" key="6">
    <source>
        <dbReference type="ARBA" id="ARBA00023316"/>
    </source>
</evidence>
<evidence type="ECO:0000256" key="10">
    <source>
        <dbReference type="SAM" id="SignalP"/>
    </source>
</evidence>
<evidence type="ECO:0000256" key="3">
    <source>
        <dbReference type="ARBA" id="ARBA00022801"/>
    </source>
</evidence>
<evidence type="ECO:0000256" key="2">
    <source>
        <dbReference type="ARBA" id="ARBA00022729"/>
    </source>
</evidence>
<evidence type="ECO:0000259" key="12">
    <source>
        <dbReference type="Pfam" id="PF19087"/>
    </source>
</evidence>
<dbReference type="PROSITE" id="PS51257">
    <property type="entry name" value="PROKAR_LIPOPROTEIN"/>
    <property type="match status" value="1"/>
</dbReference>
<evidence type="ECO:0000313" key="14">
    <source>
        <dbReference type="Proteomes" id="UP000292886"/>
    </source>
</evidence>
<feature type="active site" evidence="7">
    <location>
        <position position="288"/>
    </location>
</feature>
<feature type="binding site" evidence="8">
    <location>
        <position position="413"/>
    </location>
    <ligand>
        <name>substrate</name>
    </ligand>
</feature>
<dbReference type="GO" id="GO:0071555">
    <property type="term" value="P:cell wall organization"/>
    <property type="evidence" value="ECO:0007669"/>
    <property type="project" value="UniProtKB-KW"/>
</dbReference>
<keyword evidence="6" id="KW-0961">Cell wall biogenesis/degradation</keyword>
<dbReference type="InterPro" id="IPR001967">
    <property type="entry name" value="Peptidase_S11_N"/>
</dbReference>
<evidence type="ECO:0000256" key="1">
    <source>
        <dbReference type="ARBA" id="ARBA00007164"/>
    </source>
</evidence>
<dbReference type="GO" id="GO:0008360">
    <property type="term" value="P:regulation of cell shape"/>
    <property type="evidence" value="ECO:0007669"/>
    <property type="project" value="UniProtKB-KW"/>
</dbReference>
<evidence type="ECO:0000256" key="9">
    <source>
        <dbReference type="RuleBase" id="RU004016"/>
    </source>
</evidence>
<keyword evidence="3" id="KW-0378">Hydrolase</keyword>
<feature type="active site" description="Acyl-ester intermediate" evidence="7">
    <location>
        <position position="225"/>
    </location>
</feature>
<dbReference type="OrthoDB" id="9791132at2"/>
<keyword evidence="13" id="KW-0645">Protease</keyword>
<feature type="domain" description="Peptidase S11 D-alanyl-D-alanine carboxypeptidase A N-terminal" evidence="11">
    <location>
        <begin position="195"/>
        <end position="444"/>
    </location>
</feature>
<dbReference type="PANTHER" id="PTHR21581">
    <property type="entry name" value="D-ALANYL-D-ALANINE CARBOXYPEPTIDASE"/>
    <property type="match status" value="1"/>
</dbReference>
<keyword evidence="4" id="KW-0133">Cell shape</keyword>
<dbReference type="GO" id="GO:0009252">
    <property type="term" value="P:peptidoglycan biosynthetic process"/>
    <property type="evidence" value="ECO:0007669"/>
    <property type="project" value="UniProtKB-KW"/>
</dbReference>
<feature type="signal peptide" evidence="10">
    <location>
        <begin position="1"/>
        <end position="27"/>
    </location>
</feature>
<dbReference type="GO" id="GO:0006508">
    <property type="term" value="P:proteolysis"/>
    <property type="evidence" value="ECO:0007669"/>
    <property type="project" value="InterPro"/>
</dbReference>
<name>A0A4P6YV15_9LACO</name>
<dbReference type="InterPro" id="IPR018044">
    <property type="entry name" value="Peptidase_S11"/>
</dbReference>
<proteinExistence type="inferred from homology"/>
<reference evidence="14" key="1">
    <citation type="submission" date="2019-03" db="EMBL/GenBank/DDBJ databases">
        <title>Weissella sp. 26KH-42 Genome sequencing.</title>
        <authorList>
            <person name="Heo J."/>
            <person name="Kim S.-J."/>
            <person name="Kim J.-S."/>
            <person name="Hong S.-B."/>
            <person name="Kwon S.-W."/>
        </authorList>
    </citation>
    <scope>NUCLEOTIDE SEQUENCE [LARGE SCALE GENOMIC DNA]</scope>
    <source>
        <strain evidence="14">26KH-42</strain>
    </source>
</reference>
<feature type="chain" id="PRO_5020610521" evidence="10">
    <location>
        <begin position="28"/>
        <end position="465"/>
    </location>
</feature>